<dbReference type="Pfam" id="PF00787">
    <property type="entry name" value="PX"/>
    <property type="match status" value="1"/>
</dbReference>
<dbReference type="EMBL" id="VXIV02001192">
    <property type="protein sequence ID" value="KAF6033966.1"/>
    <property type="molecule type" value="Genomic_DNA"/>
</dbReference>
<dbReference type="OrthoDB" id="289314at2759"/>
<dbReference type="InterPro" id="IPR001683">
    <property type="entry name" value="PX_dom"/>
</dbReference>
<dbReference type="AlphaFoldDB" id="A0A7J7K8S6"/>
<dbReference type="InterPro" id="IPR036871">
    <property type="entry name" value="PX_dom_sf"/>
</dbReference>
<protein>
    <submittedName>
        <fullName evidence="5">SNX4</fullName>
    </submittedName>
</protein>
<dbReference type="PROSITE" id="PS50195">
    <property type="entry name" value="PX"/>
    <property type="match status" value="1"/>
</dbReference>
<name>A0A7J7K8S6_BUGNE</name>
<dbReference type="GO" id="GO:0031901">
    <property type="term" value="C:early endosome membrane"/>
    <property type="evidence" value="ECO:0007669"/>
    <property type="project" value="TreeGrafter"/>
</dbReference>
<feature type="region of interest" description="Disordered" evidence="3">
    <location>
        <begin position="1"/>
        <end position="25"/>
    </location>
</feature>
<organism evidence="5 6">
    <name type="scientific">Bugula neritina</name>
    <name type="common">Brown bryozoan</name>
    <name type="synonym">Sertularia neritina</name>
    <dbReference type="NCBI Taxonomy" id="10212"/>
    <lineage>
        <taxon>Eukaryota</taxon>
        <taxon>Metazoa</taxon>
        <taxon>Spiralia</taxon>
        <taxon>Lophotrochozoa</taxon>
        <taxon>Bryozoa</taxon>
        <taxon>Gymnolaemata</taxon>
        <taxon>Cheilostomatida</taxon>
        <taxon>Flustrina</taxon>
        <taxon>Buguloidea</taxon>
        <taxon>Bugulidae</taxon>
        <taxon>Bugula</taxon>
    </lineage>
</organism>
<dbReference type="GO" id="GO:0015031">
    <property type="term" value="P:protein transport"/>
    <property type="evidence" value="ECO:0007669"/>
    <property type="project" value="InterPro"/>
</dbReference>
<gene>
    <name evidence="5" type="ORF">EB796_007726</name>
</gene>
<dbReference type="GO" id="GO:0032266">
    <property type="term" value="F:phosphatidylinositol-3-phosphate binding"/>
    <property type="evidence" value="ECO:0007669"/>
    <property type="project" value="TreeGrafter"/>
</dbReference>
<dbReference type="SMART" id="SM00312">
    <property type="entry name" value="PX"/>
    <property type="match status" value="1"/>
</dbReference>
<feature type="coiled-coil region" evidence="2">
    <location>
        <begin position="356"/>
        <end position="390"/>
    </location>
</feature>
<dbReference type="InterPro" id="IPR027267">
    <property type="entry name" value="AH/BAR_dom_sf"/>
</dbReference>
<evidence type="ECO:0000259" key="4">
    <source>
        <dbReference type="PROSITE" id="PS50195"/>
    </source>
</evidence>
<dbReference type="GO" id="GO:0031201">
    <property type="term" value="C:SNARE complex"/>
    <property type="evidence" value="ECO:0007669"/>
    <property type="project" value="TreeGrafter"/>
</dbReference>
<keyword evidence="6" id="KW-1185">Reference proteome</keyword>
<evidence type="ECO:0000313" key="6">
    <source>
        <dbReference type="Proteomes" id="UP000593567"/>
    </source>
</evidence>
<evidence type="ECO:0000313" key="5">
    <source>
        <dbReference type="EMBL" id="KAF6033966.1"/>
    </source>
</evidence>
<feature type="compositionally biased region" description="Basic and acidic residues" evidence="3">
    <location>
        <begin position="1"/>
        <end position="10"/>
    </location>
</feature>
<dbReference type="InterPro" id="IPR034783">
    <property type="entry name" value="SNX4"/>
</dbReference>
<dbReference type="GO" id="GO:2000786">
    <property type="term" value="P:positive regulation of autophagosome assembly"/>
    <property type="evidence" value="ECO:0007669"/>
    <property type="project" value="TreeGrafter"/>
</dbReference>
<keyword evidence="2" id="KW-0175">Coiled coil</keyword>
<sequence length="438" mass="49977">MADKSCRENESGDDSLSASPQSTVNTQPLNSWLQVSVKESSRRTTTSLKIQDSFVVYLVETKVLDQLKICPEWQEVPITVSGSDCASTSLVVVWRRYSEFDLLRDYLLDAFPSVVIPSLPGKRVVTPWQAAALDKSDPEFVEKRRVSLEQFLKRLCCLPEISSDPILLAFLKTDADWKKMVYSKQQLLKDSRLKALSAAYRIKRPNEKFEAIRRYANELEGHIGNLLKIRAKATEHLYGVHKIHVNYGREFSEWSSLERQDLADGLQKIGQYLDAFSEDIDASIESEEDFADQLKEYHGYCDSLRHICVKQELLLLELQQCESTLESKKSRRNNLSQGKRGLLDGLKVKMFGDGTPEQKEEKLKQLDEEIVEMEEKVKIATEAIEKFESSALANVEKFYAQKTSDITDVLITHVVMSIDQCKKSKASWVNVRQACQSM</sequence>
<feature type="domain" description="PX" evidence="4">
    <location>
        <begin position="35"/>
        <end position="178"/>
    </location>
</feature>
<dbReference type="SUPFAM" id="SSF64268">
    <property type="entry name" value="PX domain"/>
    <property type="match status" value="1"/>
</dbReference>
<dbReference type="Gene3D" id="3.30.1520.10">
    <property type="entry name" value="Phox-like domain"/>
    <property type="match status" value="1"/>
</dbReference>
<dbReference type="PANTHER" id="PTHR46596:SF1">
    <property type="entry name" value="SORTING NEXIN-4"/>
    <property type="match status" value="1"/>
</dbReference>
<dbReference type="PANTHER" id="PTHR46596">
    <property type="entry name" value="SORTING NEXIN-4"/>
    <property type="match status" value="1"/>
</dbReference>
<dbReference type="GO" id="GO:0005886">
    <property type="term" value="C:plasma membrane"/>
    <property type="evidence" value="ECO:0007669"/>
    <property type="project" value="TreeGrafter"/>
</dbReference>
<accession>A0A7J7K8S6</accession>
<evidence type="ECO:0000256" key="3">
    <source>
        <dbReference type="SAM" id="MobiDB-lite"/>
    </source>
</evidence>
<feature type="compositionally biased region" description="Polar residues" evidence="3">
    <location>
        <begin position="14"/>
        <end position="25"/>
    </location>
</feature>
<comment type="caution">
    <text evidence="5">The sequence shown here is derived from an EMBL/GenBank/DDBJ whole genome shotgun (WGS) entry which is preliminary data.</text>
</comment>
<proteinExistence type="inferred from homology"/>
<evidence type="ECO:0000256" key="1">
    <source>
        <dbReference type="ARBA" id="ARBA00010883"/>
    </source>
</evidence>
<dbReference type="Proteomes" id="UP000593567">
    <property type="component" value="Unassembled WGS sequence"/>
</dbReference>
<comment type="similarity">
    <text evidence="1">Belongs to the sorting nexin family.</text>
</comment>
<dbReference type="Gene3D" id="1.20.1270.60">
    <property type="entry name" value="Arfaptin homology (AH) domain/BAR domain"/>
    <property type="match status" value="1"/>
</dbReference>
<reference evidence="5" key="1">
    <citation type="submission" date="2020-06" db="EMBL/GenBank/DDBJ databases">
        <title>Draft genome of Bugula neritina, a colonial animal packing powerful symbionts and potential medicines.</title>
        <authorList>
            <person name="Rayko M."/>
        </authorList>
    </citation>
    <scope>NUCLEOTIDE SEQUENCE [LARGE SCALE GENOMIC DNA]</scope>
    <source>
        <strain evidence="5">Kwan_BN1</strain>
    </source>
</reference>
<evidence type="ECO:0000256" key="2">
    <source>
        <dbReference type="SAM" id="Coils"/>
    </source>
</evidence>